<keyword evidence="2" id="KW-1185">Reference proteome</keyword>
<gene>
    <name evidence="1" type="ORF">RHGRI_011083</name>
</gene>
<sequence length="87" mass="10119">MAIEFGLPLPVIPLACEKHAVALQFIEEMTKNAGVMQERVLREILSRNAEHQDGVSRVWFGESFSGYVRGYSVGYYKREREREKRTR</sequence>
<proteinExistence type="predicted"/>
<accession>A0AAV6KKP2</accession>
<reference evidence="1" key="1">
    <citation type="submission" date="2020-08" db="EMBL/GenBank/DDBJ databases">
        <title>Plant Genome Project.</title>
        <authorList>
            <person name="Zhang R.-G."/>
        </authorList>
    </citation>
    <scope>NUCLEOTIDE SEQUENCE</scope>
    <source>
        <strain evidence="1">WSP0</strain>
        <tissue evidence="1">Leaf</tissue>
    </source>
</reference>
<comment type="caution">
    <text evidence="1">The sequence shown here is derived from an EMBL/GenBank/DDBJ whole genome shotgun (WGS) entry which is preliminary data.</text>
</comment>
<protein>
    <submittedName>
        <fullName evidence="1">Uncharacterized protein</fullName>
    </submittedName>
</protein>
<evidence type="ECO:0000313" key="2">
    <source>
        <dbReference type="Proteomes" id="UP000823749"/>
    </source>
</evidence>
<dbReference type="EMBL" id="JACTNZ010000004">
    <property type="protein sequence ID" value="KAG5553096.1"/>
    <property type="molecule type" value="Genomic_DNA"/>
</dbReference>
<organism evidence="1 2">
    <name type="scientific">Rhododendron griersonianum</name>
    <dbReference type="NCBI Taxonomy" id="479676"/>
    <lineage>
        <taxon>Eukaryota</taxon>
        <taxon>Viridiplantae</taxon>
        <taxon>Streptophyta</taxon>
        <taxon>Embryophyta</taxon>
        <taxon>Tracheophyta</taxon>
        <taxon>Spermatophyta</taxon>
        <taxon>Magnoliopsida</taxon>
        <taxon>eudicotyledons</taxon>
        <taxon>Gunneridae</taxon>
        <taxon>Pentapetalae</taxon>
        <taxon>asterids</taxon>
        <taxon>Ericales</taxon>
        <taxon>Ericaceae</taxon>
        <taxon>Ericoideae</taxon>
        <taxon>Rhodoreae</taxon>
        <taxon>Rhododendron</taxon>
    </lineage>
</organism>
<dbReference type="AlphaFoldDB" id="A0AAV6KKP2"/>
<dbReference type="Proteomes" id="UP000823749">
    <property type="component" value="Chromosome 4"/>
</dbReference>
<evidence type="ECO:0000313" key="1">
    <source>
        <dbReference type="EMBL" id="KAG5553096.1"/>
    </source>
</evidence>
<name>A0AAV6KKP2_9ERIC</name>